<sequence length="273" mass="30468">YPISSATDLGIPLRPELNFNETSVRATVREGYGKAITDLKNAIPLLPAKPLHPFRTSKAGAYGLLARALLNMGNFEQAGLYADSCISISGPLLDYNKFNSADRYPFALFNTEVIYDIFTPPAAPVNSSRARISPELIQSYQANDLRKSLFYMVTNGNYYFKGTYHQPALFFGVATDEMYLIQAECLIRSGKVQMGLSVLDKLLVNRFKTGTYVPKILLGQDDALSLVLSERRKELVMRGLRWMDIKRLNAEGRNIIISRTINGQVVSLSPNDN</sequence>
<evidence type="ECO:0000259" key="6">
    <source>
        <dbReference type="Pfam" id="PF14322"/>
    </source>
</evidence>
<feature type="domain" description="RagB/SusD" evidence="5">
    <location>
        <begin position="177"/>
        <end position="248"/>
    </location>
</feature>
<keyword evidence="8" id="KW-1185">Reference proteome</keyword>
<evidence type="ECO:0000256" key="1">
    <source>
        <dbReference type="ARBA" id="ARBA00004442"/>
    </source>
</evidence>
<evidence type="ECO:0000256" key="4">
    <source>
        <dbReference type="ARBA" id="ARBA00023237"/>
    </source>
</evidence>
<keyword evidence="4" id="KW-0998">Cell outer membrane</keyword>
<evidence type="ECO:0000313" key="8">
    <source>
        <dbReference type="Proteomes" id="UP001447188"/>
    </source>
</evidence>
<comment type="subcellular location">
    <subcellularLocation>
        <location evidence="1">Cell outer membrane</location>
    </subcellularLocation>
</comment>
<accession>A0ABR3G337</accession>
<evidence type="ECO:0000256" key="2">
    <source>
        <dbReference type="ARBA" id="ARBA00022729"/>
    </source>
</evidence>
<feature type="non-terminal residue" evidence="7">
    <location>
        <position position="1"/>
    </location>
</feature>
<proteinExistence type="predicted"/>
<dbReference type="Pfam" id="PF07980">
    <property type="entry name" value="SusD_RagB"/>
    <property type="match status" value="1"/>
</dbReference>
<organism evidence="7 8">
    <name type="scientific">Discina gigas</name>
    <dbReference type="NCBI Taxonomy" id="1032678"/>
    <lineage>
        <taxon>Eukaryota</taxon>
        <taxon>Fungi</taxon>
        <taxon>Dikarya</taxon>
        <taxon>Ascomycota</taxon>
        <taxon>Pezizomycotina</taxon>
        <taxon>Pezizomycetes</taxon>
        <taxon>Pezizales</taxon>
        <taxon>Discinaceae</taxon>
        <taxon>Discina</taxon>
    </lineage>
</organism>
<reference evidence="7 8" key="1">
    <citation type="submission" date="2024-02" db="EMBL/GenBank/DDBJ databases">
        <title>Discinaceae phylogenomics.</title>
        <authorList>
            <person name="Dirks A.C."/>
            <person name="James T.Y."/>
        </authorList>
    </citation>
    <scope>NUCLEOTIDE SEQUENCE [LARGE SCALE GENOMIC DNA]</scope>
    <source>
        <strain evidence="7 8">ACD0624</strain>
    </source>
</reference>
<dbReference type="Proteomes" id="UP001447188">
    <property type="component" value="Unassembled WGS sequence"/>
</dbReference>
<comment type="caution">
    <text evidence="7">The sequence shown here is derived from an EMBL/GenBank/DDBJ whole genome shotgun (WGS) entry which is preliminary data.</text>
</comment>
<keyword evidence="2" id="KW-0732">Signal</keyword>
<gene>
    <name evidence="7" type="ORF">Q9L58_010808</name>
</gene>
<dbReference type="InterPro" id="IPR011990">
    <property type="entry name" value="TPR-like_helical_dom_sf"/>
</dbReference>
<dbReference type="SUPFAM" id="SSF48452">
    <property type="entry name" value="TPR-like"/>
    <property type="match status" value="1"/>
</dbReference>
<evidence type="ECO:0000256" key="3">
    <source>
        <dbReference type="ARBA" id="ARBA00023136"/>
    </source>
</evidence>
<evidence type="ECO:0000259" key="5">
    <source>
        <dbReference type="Pfam" id="PF07980"/>
    </source>
</evidence>
<feature type="non-terminal residue" evidence="7">
    <location>
        <position position="273"/>
    </location>
</feature>
<dbReference type="Gene3D" id="1.25.40.390">
    <property type="match status" value="1"/>
</dbReference>
<dbReference type="EMBL" id="JBBBZM010000777">
    <property type="protein sequence ID" value="KAL0630345.1"/>
    <property type="molecule type" value="Genomic_DNA"/>
</dbReference>
<evidence type="ECO:0000313" key="7">
    <source>
        <dbReference type="EMBL" id="KAL0630345.1"/>
    </source>
</evidence>
<dbReference type="InterPro" id="IPR033985">
    <property type="entry name" value="SusD-like_N"/>
</dbReference>
<dbReference type="Pfam" id="PF14322">
    <property type="entry name" value="SusD-like_3"/>
    <property type="match status" value="1"/>
</dbReference>
<keyword evidence="3" id="KW-0472">Membrane</keyword>
<evidence type="ECO:0008006" key="9">
    <source>
        <dbReference type="Google" id="ProtNLM"/>
    </source>
</evidence>
<protein>
    <recommendedName>
        <fullName evidence="9">RagB/SusD family nutrient uptake outer membrane protein</fullName>
    </recommendedName>
</protein>
<feature type="domain" description="SusD-like N-terminal" evidence="6">
    <location>
        <begin position="10"/>
        <end position="69"/>
    </location>
</feature>
<name>A0ABR3G337_9PEZI</name>
<dbReference type="InterPro" id="IPR012944">
    <property type="entry name" value="SusD_RagB_dom"/>
</dbReference>